<keyword evidence="2" id="KW-1133">Transmembrane helix</keyword>
<feature type="region of interest" description="Disordered" evidence="1">
    <location>
        <begin position="139"/>
        <end position="163"/>
    </location>
</feature>
<dbReference type="AlphaFoldDB" id="A0A0D2P6K0"/>
<sequence>MTTAAPAPAITTSNVESTAEPTKHAIIGGVLGGTAASLISLVAFYCCIRCRRRLERTADAATFLEEPTPYIDLPPSLDRFESPMISARLRRRGVSIVHPLSKRALEERESVNFLPQSEQTPIPTSALSRIEDDVLHPAELISGGTPMDGISSNADDPRTEQPPRINQRLRNLRQDFNDLAAELGESSHDMANQLISGHDERDHDEGEVINTVEMREQLLMIQAQIEDIEARQSFTSARTGNQPLWIRPPEYTT</sequence>
<protein>
    <submittedName>
        <fullName evidence="3">Uncharacterized protein</fullName>
    </submittedName>
</protein>
<reference evidence="4" key="1">
    <citation type="submission" date="2014-04" db="EMBL/GenBank/DDBJ databases">
        <title>Evolutionary Origins and Diversification of the Mycorrhizal Mutualists.</title>
        <authorList>
            <consortium name="DOE Joint Genome Institute"/>
            <consortium name="Mycorrhizal Genomics Consortium"/>
            <person name="Kohler A."/>
            <person name="Kuo A."/>
            <person name="Nagy L.G."/>
            <person name="Floudas D."/>
            <person name="Copeland A."/>
            <person name="Barry K.W."/>
            <person name="Cichocki N."/>
            <person name="Veneault-Fourrey C."/>
            <person name="LaButti K."/>
            <person name="Lindquist E.A."/>
            <person name="Lipzen A."/>
            <person name="Lundell T."/>
            <person name="Morin E."/>
            <person name="Murat C."/>
            <person name="Riley R."/>
            <person name="Ohm R."/>
            <person name="Sun H."/>
            <person name="Tunlid A."/>
            <person name="Henrissat B."/>
            <person name="Grigoriev I.V."/>
            <person name="Hibbett D.S."/>
            <person name="Martin F."/>
        </authorList>
    </citation>
    <scope>NUCLEOTIDE SEQUENCE [LARGE SCALE GENOMIC DNA]</scope>
    <source>
        <strain evidence="4">FD-334 SS-4</strain>
    </source>
</reference>
<name>A0A0D2P6K0_HYPSF</name>
<evidence type="ECO:0000256" key="2">
    <source>
        <dbReference type="SAM" id="Phobius"/>
    </source>
</evidence>
<proteinExistence type="predicted"/>
<evidence type="ECO:0000313" key="3">
    <source>
        <dbReference type="EMBL" id="KJA24266.1"/>
    </source>
</evidence>
<dbReference type="EMBL" id="KN817538">
    <property type="protein sequence ID" value="KJA24266.1"/>
    <property type="molecule type" value="Genomic_DNA"/>
</dbReference>
<organism evidence="3 4">
    <name type="scientific">Hypholoma sublateritium (strain FD-334 SS-4)</name>
    <dbReference type="NCBI Taxonomy" id="945553"/>
    <lineage>
        <taxon>Eukaryota</taxon>
        <taxon>Fungi</taxon>
        <taxon>Dikarya</taxon>
        <taxon>Basidiomycota</taxon>
        <taxon>Agaricomycotina</taxon>
        <taxon>Agaricomycetes</taxon>
        <taxon>Agaricomycetidae</taxon>
        <taxon>Agaricales</taxon>
        <taxon>Agaricineae</taxon>
        <taxon>Strophariaceae</taxon>
        <taxon>Hypholoma</taxon>
    </lineage>
</organism>
<feature type="transmembrane region" description="Helical" evidence="2">
    <location>
        <begin position="25"/>
        <end position="48"/>
    </location>
</feature>
<evidence type="ECO:0000313" key="4">
    <source>
        <dbReference type="Proteomes" id="UP000054270"/>
    </source>
</evidence>
<dbReference type="Proteomes" id="UP000054270">
    <property type="component" value="Unassembled WGS sequence"/>
</dbReference>
<keyword evidence="2" id="KW-0812">Transmembrane</keyword>
<keyword evidence="4" id="KW-1185">Reference proteome</keyword>
<keyword evidence="2" id="KW-0472">Membrane</keyword>
<gene>
    <name evidence="3" type="ORF">HYPSUDRAFT_184139</name>
</gene>
<evidence type="ECO:0000256" key="1">
    <source>
        <dbReference type="SAM" id="MobiDB-lite"/>
    </source>
</evidence>
<accession>A0A0D2P6K0</accession>